<dbReference type="PANTHER" id="PTHR43285">
    <property type="entry name" value="ANTHRANILATE PHOSPHORIBOSYLTRANSFERASE"/>
    <property type="match status" value="1"/>
</dbReference>
<feature type="domain" description="Glycosyl transferase family 3 N-terminal" evidence="4">
    <location>
        <begin position="2"/>
        <end position="63"/>
    </location>
</feature>
<dbReference type="AlphaFoldDB" id="A0A381ZFM8"/>
<accession>A0A381ZFM8</accession>
<dbReference type="GO" id="GO:0005829">
    <property type="term" value="C:cytosol"/>
    <property type="evidence" value="ECO:0007669"/>
    <property type="project" value="TreeGrafter"/>
</dbReference>
<dbReference type="Gene3D" id="3.40.1030.10">
    <property type="entry name" value="Nucleoside phosphorylase/phosphoribosyltransferase catalytic domain"/>
    <property type="match status" value="1"/>
</dbReference>
<dbReference type="InterPro" id="IPR035902">
    <property type="entry name" value="Nuc_phospho_transferase"/>
</dbReference>
<dbReference type="SUPFAM" id="SSF52418">
    <property type="entry name" value="Nucleoside phosphorylase/phosphoribosyltransferase catalytic domain"/>
    <property type="match status" value="1"/>
</dbReference>
<evidence type="ECO:0000313" key="5">
    <source>
        <dbReference type="EMBL" id="SVA87533.1"/>
    </source>
</evidence>
<dbReference type="Gene3D" id="1.20.970.10">
    <property type="entry name" value="Transferase, Pyrimidine Nucleoside Phosphorylase, Chain C"/>
    <property type="match status" value="1"/>
</dbReference>
<dbReference type="Pfam" id="PF02885">
    <property type="entry name" value="Glycos_trans_3N"/>
    <property type="match status" value="1"/>
</dbReference>
<reference evidence="5" key="1">
    <citation type="submission" date="2018-05" db="EMBL/GenBank/DDBJ databases">
        <authorList>
            <person name="Lanie J.A."/>
            <person name="Ng W.-L."/>
            <person name="Kazmierczak K.M."/>
            <person name="Andrzejewski T.M."/>
            <person name="Davidsen T.M."/>
            <person name="Wayne K.J."/>
            <person name="Tettelin H."/>
            <person name="Glass J.I."/>
            <person name="Rusch D."/>
            <person name="Podicherti R."/>
            <person name="Tsui H.-C.T."/>
            <person name="Winkler M.E."/>
        </authorList>
    </citation>
    <scope>NUCLEOTIDE SEQUENCE</scope>
</reference>
<gene>
    <name evidence="5" type="ORF">METZ01_LOCUS140387</name>
</gene>
<dbReference type="Pfam" id="PF00591">
    <property type="entry name" value="Glycos_transf_3"/>
    <property type="match status" value="1"/>
</dbReference>
<protein>
    <recommendedName>
        <fullName evidence="6">Glycosyl transferase family 3 domain-containing protein</fullName>
    </recommendedName>
</protein>
<dbReference type="EMBL" id="UINC01020971">
    <property type="protein sequence ID" value="SVA87533.1"/>
    <property type="molecule type" value="Genomic_DNA"/>
</dbReference>
<organism evidence="5">
    <name type="scientific">marine metagenome</name>
    <dbReference type="NCBI Taxonomy" id="408172"/>
    <lineage>
        <taxon>unclassified sequences</taxon>
        <taxon>metagenomes</taxon>
        <taxon>ecological metagenomes</taxon>
    </lineage>
</organism>
<dbReference type="InterPro" id="IPR000312">
    <property type="entry name" value="Glycosyl_Trfase_fam3"/>
</dbReference>
<evidence type="ECO:0000259" key="4">
    <source>
        <dbReference type="Pfam" id="PF02885"/>
    </source>
</evidence>
<proteinExistence type="inferred from homology"/>
<dbReference type="InterPro" id="IPR017459">
    <property type="entry name" value="Glycosyl_Trfase_fam3_N_dom"/>
</dbReference>
<dbReference type="NCBIfam" id="TIGR01245">
    <property type="entry name" value="trpD"/>
    <property type="match status" value="1"/>
</dbReference>
<keyword evidence="1" id="KW-0328">Glycosyltransferase</keyword>
<dbReference type="GO" id="GO:0000162">
    <property type="term" value="P:L-tryptophan biosynthetic process"/>
    <property type="evidence" value="ECO:0007669"/>
    <property type="project" value="InterPro"/>
</dbReference>
<evidence type="ECO:0000259" key="3">
    <source>
        <dbReference type="Pfam" id="PF00591"/>
    </source>
</evidence>
<dbReference type="PANTHER" id="PTHR43285:SF2">
    <property type="entry name" value="ANTHRANILATE PHOSPHORIBOSYLTRANSFERASE"/>
    <property type="match status" value="1"/>
</dbReference>
<dbReference type="GO" id="GO:0004048">
    <property type="term" value="F:anthranilate phosphoribosyltransferase activity"/>
    <property type="evidence" value="ECO:0007669"/>
    <property type="project" value="InterPro"/>
</dbReference>
<dbReference type="SUPFAM" id="SSF47648">
    <property type="entry name" value="Nucleoside phosphorylase/phosphoribosyltransferase N-terminal domain"/>
    <property type="match status" value="1"/>
</dbReference>
<evidence type="ECO:0000256" key="1">
    <source>
        <dbReference type="ARBA" id="ARBA00022676"/>
    </source>
</evidence>
<dbReference type="HAMAP" id="MF_00211">
    <property type="entry name" value="TrpD"/>
    <property type="match status" value="1"/>
</dbReference>
<keyword evidence="2" id="KW-0808">Transferase</keyword>
<sequence length="329" mass="36211">MKNLLKDLYNHKIMNKEEAKKALIFLTDGTANDSQISSFLTVFLMRDISAEELDGFREAMIELSLDIDIQNDDLIDLCGTGGDGKDTFNISTVSSFVVAGAGIKVSKHGNYGVSSSCGSSNIISHLGHNFSNNIDSLKFSLKKSNICFLHAPLFHPSLKNISPIRSQLGVKTFFNMLGPMVNPIQPKNQLIGVFNSNIFRLYSHIYSNSDKNYCIVHSIDGYDEISLTGPFKLFSNKNDIMLEPKHLNYDNICPSDIIGGKNIKDSSKIFIDILKNDSTKEHIDVVTANAGVAIYCAKQLSSISEGIAIAKESIESGEAYKCLKSFISD</sequence>
<dbReference type="InterPro" id="IPR036320">
    <property type="entry name" value="Glycosyl_Trfase_fam3_N_dom_sf"/>
</dbReference>
<evidence type="ECO:0008006" key="6">
    <source>
        <dbReference type="Google" id="ProtNLM"/>
    </source>
</evidence>
<evidence type="ECO:0000256" key="2">
    <source>
        <dbReference type="ARBA" id="ARBA00022679"/>
    </source>
</evidence>
<dbReference type="InterPro" id="IPR005940">
    <property type="entry name" value="Anthranilate_Pribosyl_Tfrase"/>
</dbReference>
<feature type="domain" description="Glycosyl transferase family 3" evidence="3">
    <location>
        <begin position="72"/>
        <end position="320"/>
    </location>
</feature>
<name>A0A381ZFM8_9ZZZZ</name>